<protein>
    <submittedName>
        <fullName evidence="3">SufE protein</fullName>
    </submittedName>
</protein>
<gene>
    <name evidence="3" type="ORF">BET10_11335</name>
</gene>
<evidence type="ECO:0000259" key="2">
    <source>
        <dbReference type="Pfam" id="PF02657"/>
    </source>
</evidence>
<dbReference type="Pfam" id="PF02657">
    <property type="entry name" value="SufE"/>
    <property type="match status" value="1"/>
</dbReference>
<reference evidence="3 4" key="1">
    <citation type="submission" date="2016-09" db="EMBL/GenBank/DDBJ databases">
        <title>Pseudoalteromonas amylolytica sp. nov., isolated from the surface seawater.</title>
        <authorList>
            <person name="Wu Y.-H."/>
            <person name="Cheng H."/>
            <person name="Jin X.-B."/>
            <person name="Wang C.-S."/>
            <person name="Xu X.-W."/>
        </authorList>
    </citation>
    <scope>NUCLEOTIDE SEQUENCE [LARGE SCALE GENOMIC DNA]</scope>
    <source>
        <strain evidence="3 4">JW1</strain>
    </source>
</reference>
<organism evidence="3 4">
    <name type="scientific">Pseudoalteromonas amylolytica</name>
    <dbReference type="NCBI Taxonomy" id="1859457"/>
    <lineage>
        <taxon>Bacteria</taxon>
        <taxon>Pseudomonadati</taxon>
        <taxon>Pseudomonadota</taxon>
        <taxon>Gammaproteobacteria</taxon>
        <taxon>Alteromonadales</taxon>
        <taxon>Pseudoalteromonadaceae</taxon>
        <taxon>Pseudoalteromonas</taxon>
    </lineage>
</organism>
<proteinExistence type="inferred from homology"/>
<sequence length="135" mass="15174">MTYQEIYNTLSNTSGWQQSYREIMLLGKQLPALPEVLKTEQAKVTGCESNVWLHIELDEQQQNLLLVGDSDTRIVKGLLAIVLAMYNGKTPTEAKQIDAYQEFESLGLIKHLSPSRGNGIKAIVDKIQKQITQLT</sequence>
<dbReference type="Gene3D" id="3.90.1010.10">
    <property type="match status" value="1"/>
</dbReference>
<comment type="similarity">
    <text evidence="1">Belongs to the SufE family.</text>
</comment>
<name>A0A1S1MZ05_9GAMM</name>
<dbReference type="STRING" id="1859457.BET10_11335"/>
<dbReference type="Proteomes" id="UP000179786">
    <property type="component" value="Unassembled WGS sequence"/>
</dbReference>
<evidence type="ECO:0000256" key="1">
    <source>
        <dbReference type="ARBA" id="ARBA00010282"/>
    </source>
</evidence>
<dbReference type="AlphaFoldDB" id="A0A1S1MZ05"/>
<evidence type="ECO:0000313" key="4">
    <source>
        <dbReference type="Proteomes" id="UP000179786"/>
    </source>
</evidence>
<evidence type="ECO:0000313" key="3">
    <source>
        <dbReference type="EMBL" id="OHU91404.1"/>
    </source>
</evidence>
<dbReference type="PANTHER" id="PTHR43597">
    <property type="entry name" value="SULFUR ACCEPTOR PROTEIN CSDE"/>
    <property type="match status" value="1"/>
</dbReference>
<feature type="domain" description="Fe-S metabolism associated" evidence="2">
    <location>
        <begin position="9"/>
        <end position="130"/>
    </location>
</feature>
<dbReference type="SUPFAM" id="SSF82649">
    <property type="entry name" value="SufE/NifU"/>
    <property type="match status" value="1"/>
</dbReference>
<dbReference type="EMBL" id="MKJU01000025">
    <property type="protein sequence ID" value="OHU91404.1"/>
    <property type="molecule type" value="Genomic_DNA"/>
</dbReference>
<dbReference type="PANTHER" id="PTHR43597:SF5">
    <property type="entry name" value="SUFE-LIKE PROTEIN 2, CHLOROPLASTIC"/>
    <property type="match status" value="1"/>
</dbReference>
<dbReference type="InterPro" id="IPR003808">
    <property type="entry name" value="Fe-S_metab-assoc_dom"/>
</dbReference>
<accession>A0A1S1MZ05</accession>
<keyword evidence="4" id="KW-1185">Reference proteome</keyword>
<comment type="caution">
    <text evidence="3">The sequence shown here is derived from an EMBL/GenBank/DDBJ whole genome shotgun (WGS) entry which is preliminary data.</text>
</comment>
<dbReference type="RefSeq" id="WP_070985296.1">
    <property type="nucleotide sequence ID" value="NZ_MKJU01000025.1"/>
</dbReference>